<keyword evidence="2" id="KW-1185">Reference proteome</keyword>
<dbReference type="CDD" id="cd02980">
    <property type="entry name" value="TRX_Fd_family"/>
    <property type="match status" value="1"/>
</dbReference>
<protein>
    <submittedName>
        <fullName evidence="1">(2Fe-2S) ferredoxin domain-containing protein</fullName>
    </submittedName>
</protein>
<dbReference type="Gene3D" id="3.40.30.10">
    <property type="entry name" value="Glutaredoxin"/>
    <property type="match status" value="1"/>
</dbReference>
<reference evidence="1 2" key="1">
    <citation type="submission" date="2022-05" db="EMBL/GenBank/DDBJ databases">
        <title>Genome Sequencing of Bee-Associated Microbes.</title>
        <authorList>
            <person name="Dunlap C."/>
        </authorList>
    </citation>
    <scope>NUCLEOTIDE SEQUENCE [LARGE SCALE GENOMIC DNA]</scope>
    <source>
        <strain evidence="1 2">NRRL NRS-1438</strain>
    </source>
</reference>
<sequence>MSHKLPVLPSMVHSVFIYYGKNGSSRRSSQQVKHALIQEAYKLGCIHEVRVQAIPCSRTNIQGCAVRIEPEGAFYHQVTPETAIEILQRLMAGRSSERAEDDEDEFPCPPVILDFWDFSSTLALLLRYWNK</sequence>
<dbReference type="InterPro" id="IPR036249">
    <property type="entry name" value="Thioredoxin-like_sf"/>
</dbReference>
<evidence type="ECO:0000313" key="2">
    <source>
        <dbReference type="Proteomes" id="UP001207626"/>
    </source>
</evidence>
<organism evidence="1 2">
    <name type="scientific">Paenibacillus apiarius</name>
    <dbReference type="NCBI Taxonomy" id="46240"/>
    <lineage>
        <taxon>Bacteria</taxon>
        <taxon>Bacillati</taxon>
        <taxon>Bacillota</taxon>
        <taxon>Bacilli</taxon>
        <taxon>Bacillales</taxon>
        <taxon>Paenibacillaceae</taxon>
        <taxon>Paenibacillus</taxon>
    </lineage>
</organism>
<dbReference type="Proteomes" id="UP001207626">
    <property type="component" value="Unassembled WGS sequence"/>
</dbReference>
<evidence type="ECO:0000313" key="1">
    <source>
        <dbReference type="EMBL" id="MCY9519668.1"/>
    </source>
</evidence>
<dbReference type="SUPFAM" id="SSF52833">
    <property type="entry name" value="Thioredoxin-like"/>
    <property type="match status" value="1"/>
</dbReference>
<gene>
    <name evidence="1" type="ORF">M5X09_08225</name>
</gene>
<accession>A0ABT4DQP2</accession>
<dbReference type="EMBL" id="JAMDLW010000009">
    <property type="protein sequence ID" value="MCY9519668.1"/>
    <property type="molecule type" value="Genomic_DNA"/>
</dbReference>
<name>A0ABT4DQP2_9BACL</name>
<comment type="caution">
    <text evidence="1">The sequence shown here is derived from an EMBL/GenBank/DDBJ whole genome shotgun (WGS) entry which is preliminary data.</text>
</comment>
<proteinExistence type="predicted"/>
<dbReference type="RefSeq" id="WP_268601097.1">
    <property type="nucleotide sequence ID" value="NZ_JAMDLV010000006.1"/>
</dbReference>